<dbReference type="RefSeq" id="XP_003295054.1">
    <property type="nucleotide sequence ID" value="XM_003295006.1"/>
</dbReference>
<dbReference type="GeneID" id="10511009"/>
<evidence type="ECO:0000313" key="1">
    <source>
        <dbReference type="EMBL" id="EGC28418.1"/>
    </source>
</evidence>
<dbReference type="PANTHER" id="PTHR32488">
    <property type="entry name" value="UPF0746 PROTEIN DDB_G0280785-RELATED"/>
    <property type="match status" value="1"/>
</dbReference>
<proteinExistence type="predicted"/>
<dbReference type="InterPro" id="IPR051904">
    <property type="entry name" value="UPF0746_actin_org"/>
</dbReference>
<evidence type="ECO:0000313" key="2">
    <source>
        <dbReference type="Proteomes" id="UP000001064"/>
    </source>
</evidence>
<reference evidence="2" key="1">
    <citation type="journal article" date="2011" name="Genome Biol.">
        <title>Comparative genomics of the social amoebae Dictyostelium discoideum and Dictyostelium purpureum.</title>
        <authorList>
            <consortium name="US DOE Joint Genome Institute (JGI-PGF)"/>
            <person name="Sucgang R."/>
            <person name="Kuo A."/>
            <person name="Tian X."/>
            <person name="Salerno W."/>
            <person name="Parikh A."/>
            <person name="Feasley C.L."/>
            <person name="Dalin E."/>
            <person name="Tu H."/>
            <person name="Huang E."/>
            <person name="Barry K."/>
            <person name="Lindquist E."/>
            <person name="Shapiro H."/>
            <person name="Bruce D."/>
            <person name="Schmutz J."/>
            <person name="Salamov A."/>
            <person name="Fey P."/>
            <person name="Gaudet P."/>
            <person name="Anjard C."/>
            <person name="Babu M.M."/>
            <person name="Basu S."/>
            <person name="Bushmanova Y."/>
            <person name="van der Wel H."/>
            <person name="Katoh-Kurasawa M."/>
            <person name="Dinh C."/>
            <person name="Coutinho P.M."/>
            <person name="Saito T."/>
            <person name="Elias M."/>
            <person name="Schaap P."/>
            <person name="Kay R.R."/>
            <person name="Henrissat B."/>
            <person name="Eichinger L."/>
            <person name="Rivero F."/>
            <person name="Putnam N.H."/>
            <person name="West C.M."/>
            <person name="Loomis W.F."/>
            <person name="Chisholm R.L."/>
            <person name="Shaulsky G."/>
            <person name="Strassmann J.E."/>
            <person name="Queller D.C."/>
            <person name="Kuspa A."/>
            <person name="Grigoriev I.V."/>
        </authorList>
    </citation>
    <scope>NUCLEOTIDE SEQUENCE [LARGE SCALE GENOMIC DNA]</scope>
    <source>
        <strain evidence="2">QSDP1</strain>
    </source>
</reference>
<dbReference type="AlphaFoldDB" id="F1A5W0"/>
<protein>
    <submittedName>
        <fullName evidence="1">Uncharacterized protein</fullName>
    </submittedName>
</protein>
<name>F1A5W0_DICPU</name>
<dbReference type="KEGG" id="dpp:DICPUDRAFT_160189"/>
<dbReference type="Proteomes" id="UP000001064">
    <property type="component" value="Unassembled WGS sequence"/>
</dbReference>
<dbReference type="VEuPathDB" id="AmoebaDB:DICPUDRAFT_160189"/>
<dbReference type="InParanoid" id="F1A5W0"/>
<sequence>MKKQCYNSRPIEILFWEVIRGWNKYLFRKIFSNFNFSNAFIYERLDNAKYILKSFKNGEEIVRDKVKCADYLTQGGLNQVYSVIRKNTSENVKFYTQLFTNYQRYYQIPEELFSFIENSNKMALKLYVRRFRNRDEEITRIIQRYPKENIQKLSQTYRGIKMLNFLRKHYSVELSGDIGHSLFEKMFISDLSTISLKNLIKLTKCLLDIYNNKNNNNNNNNININNDNKDSVQNYLIENNNNISNIDYTNSNHFSSIFEEIKLYNFTKEELSIDFMETLRLRIKNI</sequence>
<gene>
    <name evidence="1" type="ORF">DICPUDRAFT_160189</name>
</gene>
<keyword evidence="2" id="KW-1185">Reference proteome</keyword>
<dbReference type="EMBL" id="GL871643">
    <property type="protein sequence ID" value="EGC28418.1"/>
    <property type="molecule type" value="Genomic_DNA"/>
</dbReference>
<dbReference type="PANTHER" id="PTHR32488:SF76">
    <property type="entry name" value="ANKYRIN REPEAT-CONTAINING PROTEIN-RELATED"/>
    <property type="match status" value="1"/>
</dbReference>
<accession>F1A5W0</accession>
<organism evidence="1 2">
    <name type="scientific">Dictyostelium purpureum</name>
    <name type="common">Slime mold</name>
    <dbReference type="NCBI Taxonomy" id="5786"/>
    <lineage>
        <taxon>Eukaryota</taxon>
        <taxon>Amoebozoa</taxon>
        <taxon>Evosea</taxon>
        <taxon>Eumycetozoa</taxon>
        <taxon>Dictyostelia</taxon>
        <taxon>Dictyosteliales</taxon>
        <taxon>Dictyosteliaceae</taxon>
        <taxon>Dictyostelium</taxon>
    </lineage>
</organism>